<keyword evidence="1" id="KW-0489">Methyltransferase</keyword>
<sequence length="90" mass="9638">MHNLIARIEAGTGPDRHLDMEIHDVLCDGFDMMPDATEADIAELLPDDADAAAVMEACGGFAIMTVPEYTLDRAAAVAKLRSFQEPPHAG</sequence>
<dbReference type="Proteomes" id="UP000517753">
    <property type="component" value="Unassembled WGS sequence"/>
</dbReference>
<evidence type="ECO:0000313" key="1">
    <source>
        <dbReference type="EMBL" id="NYD88731.1"/>
    </source>
</evidence>
<keyword evidence="1" id="KW-0808">Transferase</keyword>
<dbReference type="GO" id="GO:0008168">
    <property type="term" value="F:methyltransferase activity"/>
    <property type="evidence" value="ECO:0007669"/>
    <property type="project" value="UniProtKB-KW"/>
</dbReference>
<reference evidence="1 2" key="1">
    <citation type="submission" date="2020-08" db="EMBL/GenBank/DDBJ databases">
        <title>The Agave Microbiome: Exploring the role of microbial communities in plant adaptations to desert environments.</title>
        <authorList>
            <person name="Partida-Martinez L.P."/>
        </authorList>
    </citation>
    <scope>NUCLEOTIDE SEQUENCE [LARGE SCALE GENOMIC DNA]</scope>
    <source>
        <strain evidence="1 2">AS2.3</strain>
    </source>
</reference>
<protein>
    <submittedName>
        <fullName evidence="1">Uncharacterized protein YabN with tetrapyrrole methylase and pyrophosphatase domain</fullName>
    </submittedName>
</protein>
<gene>
    <name evidence="1" type="ORF">HD841_000500</name>
</gene>
<keyword evidence="2" id="KW-1185">Reference proteome</keyword>
<dbReference type="RefSeq" id="WP_179507290.1">
    <property type="nucleotide sequence ID" value="NZ_JACCBY010000001.1"/>
</dbReference>
<comment type="caution">
    <text evidence="1">The sequence shown here is derived from an EMBL/GenBank/DDBJ whole genome shotgun (WGS) entry which is preliminary data.</text>
</comment>
<accession>A0A7Y9K0A5</accession>
<organism evidence="1 2">
    <name type="scientific">Sphingomonas melonis</name>
    <dbReference type="NCBI Taxonomy" id="152682"/>
    <lineage>
        <taxon>Bacteria</taxon>
        <taxon>Pseudomonadati</taxon>
        <taxon>Pseudomonadota</taxon>
        <taxon>Alphaproteobacteria</taxon>
        <taxon>Sphingomonadales</taxon>
        <taxon>Sphingomonadaceae</taxon>
        <taxon>Sphingomonas</taxon>
    </lineage>
</organism>
<dbReference type="EMBL" id="JACCBY010000001">
    <property type="protein sequence ID" value="NYD88731.1"/>
    <property type="molecule type" value="Genomic_DNA"/>
</dbReference>
<dbReference type="GO" id="GO:0032259">
    <property type="term" value="P:methylation"/>
    <property type="evidence" value="ECO:0007669"/>
    <property type="project" value="UniProtKB-KW"/>
</dbReference>
<evidence type="ECO:0000313" key="2">
    <source>
        <dbReference type="Proteomes" id="UP000517753"/>
    </source>
</evidence>
<dbReference type="AlphaFoldDB" id="A0A7Y9K0A5"/>
<name>A0A7Y9K0A5_9SPHN</name>
<proteinExistence type="predicted"/>